<proteinExistence type="predicted"/>
<evidence type="ECO:0000313" key="3">
    <source>
        <dbReference type="EMBL" id="KZP10955.1"/>
    </source>
</evidence>
<dbReference type="Proteomes" id="UP000076532">
    <property type="component" value="Unassembled WGS sequence"/>
</dbReference>
<dbReference type="AlphaFoldDB" id="A0A165ZUZ3"/>
<gene>
    <name evidence="3" type="ORF">FIBSPDRAFT_656409</name>
</gene>
<organism evidence="3 4">
    <name type="scientific">Athelia psychrophila</name>
    <dbReference type="NCBI Taxonomy" id="1759441"/>
    <lineage>
        <taxon>Eukaryota</taxon>
        <taxon>Fungi</taxon>
        <taxon>Dikarya</taxon>
        <taxon>Basidiomycota</taxon>
        <taxon>Agaricomycotina</taxon>
        <taxon>Agaricomycetes</taxon>
        <taxon>Agaricomycetidae</taxon>
        <taxon>Atheliales</taxon>
        <taxon>Atheliaceae</taxon>
        <taxon>Athelia</taxon>
    </lineage>
</organism>
<protein>
    <recommendedName>
        <fullName evidence="2">CCHC-type domain-containing protein</fullName>
    </recommendedName>
</protein>
<feature type="non-terminal residue" evidence="3">
    <location>
        <position position="93"/>
    </location>
</feature>
<keyword evidence="1" id="KW-0862">Zinc</keyword>
<keyword evidence="1" id="KW-0479">Metal-binding</keyword>
<accession>A0A165ZUZ3</accession>
<evidence type="ECO:0000256" key="1">
    <source>
        <dbReference type="PROSITE-ProRule" id="PRU00047"/>
    </source>
</evidence>
<dbReference type="EMBL" id="KV417670">
    <property type="protein sequence ID" value="KZP10955.1"/>
    <property type="molecule type" value="Genomic_DNA"/>
</dbReference>
<evidence type="ECO:0000313" key="4">
    <source>
        <dbReference type="Proteomes" id="UP000076532"/>
    </source>
</evidence>
<dbReference type="GO" id="GO:0008270">
    <property type="term" value="F:zinc ion binding"/>
    <property type="evidence" value="ECO:0007669"/>
    <property type="project" value="UniProtKB-KW"/>
</dbReference>
<sequence>AGASKKALAACALCLGRFAHRVNECQAQVLWDSRTPTVTHRVGRALEMRDGRQICMDYQLRAGCTRNDHDTRHFCTGCGRPSHGSQDCPLAEK</sequence>
<evidence type="ECO:0000259" key="2">
    <source>
        <dbReference type="PROSITE" id="PS50158"/>
    </source>
</evidence>
<reference evidence="3 4" key="1">
    <citation type="journal article" date="2016" name="Mol. Biol. Evol.">
        <title>Comparative Genomics of Early-Diverging Mushroom-Forming Fungi Provides Insights into the Origins of Lignocellulose Decay Capabilities.</title>
        <authorList>
            <person name="Nagy L.G."/>
            <person name="Riley R."/>
            <person name="Tritt A."/>
            <person name="Adam C."/>
            <person name="Daum C."/>
            <person name="Floudas D."/>
            <person name="Sun H."/>
            <person name="Yadav J.S."/>
            <person name="Pangilinan J."/>
            <person name="Larsson K.H."/>
            <person name="Matsuura K."/>
            <person name="Barry K."/>
            <person name="Labutti K."/>
            <person name="Kuo R."/>
            <person name="Ohm R.A."/>
            <person name="Bhattacharya S.S."/>
            <person name="Shirouzu T."/>
            <person name="Yoshinaga Y."/>
            <person name="Martin F.M."/>
            <person name="Grigoriev I.V."/>
            <person name="Hibbett D.S."/>
        </authorList>
    </citation>
    <scope>NUCLEOTIDE SEQUENCE [LARGE SCALE GENOMIC DNA]</scope>
    <source>
        <strain evidence="3 4">CBS 109695</strain>
    </source>
</reference>
<dbReference type="OrthoDB" id="2158839at2759"/>
<dbReference type="InterPro" id="IPR001878">
    <property type="entry name" value="Znf_CCHC"/>
</dbReference>
<keyword evidence="1" id="KW-0863">Zinc-finger</keyword>
<name>A0A165ZUZ3_9AGAM</name>
<keyword evidence="4" id="KW-1185">Reference proteome</keyword>
<dbReference type="PROSITE" id="PS50158">
    <property type="entry name" value="ZF_CCHC"/>
    <property type="match status" value="1"/>
</dbReference>
<feature type="non-terminal residue" evidence="3">
    <location>
        <position position="1"/>
    </location>
</feature>
<dbReference type="GO" id="GO:0003676">
    <property type="term" value="F:nucleic acid binding"/>
    <property type="evidence" value="ECO:0007669"/>
    <property type="project" value="InterPro"/>
</dbReference>
<feature type="domain" description="CCHC-type" evidence="2">
    <location>
        <begin position="75"/>
        <end position="89"/>
    </location>
</feature>